<dbReference type="KEGG" id="ccp:CHC_T00009408001"/>
<feature type="domain" description="Protein kinase" evidence="8">
    <location>
        <begin position="17"/>
        <end position="308"/>
    </location>
</feature>
<evidence type="ECO:0000313" key="9">
    <source>
        <dbReference type="EMBL" id="CDF34307.1"/>
    </source>
</evidence>
<dbReference type="Pfam" id="PF00069">
    <property type="entry name" value="Pkinase"/>
    <property type="match status" value="1"/>
</dbReference>
<dbReference type="InterPro" id="IPR000719">
    <property type="entry name" value="Prot_kinase_dom"/>
</dbReference>
<evidence type="ECO:0000256" key="7">
    <source>
        <dbReference type="SAM" id="MobiDB-lite"/>
    </source>
</evidence>
<dbReference type="GO" id="GO:0005524">
    <property type="term" value="F:ATP binding"/>
    <property type="evidence" value="ECO:0007669"/>
    <property type="project" value="UniProtKB-KW"/>
</dbReference>
<keyword evidence="2" id="KW-0723">Serine/threonine-protein kinase</keyword>
<dbReference type="GeneID" id="17321842"/>
<evidence type="ECO:0000256" key="3">
    <source>
        <dbReference type="ARBA" id="ARBA00022679"/>
    </source>
</evidence>
<dbReference type="InterPro" id="IPR050108">
    <property type="entry name" value="CDK"/>
</dbReference>
<dbReference type="FunFam" id="3.30.200.20:FF:000172">
    <property type="entry name" value="cyclin-dependent kinase G-2 isoform X1"/>
    <property type="match status" value="1"/>
</dbReference>
<evidence type="ECO:0000313" key="10">
    <source>
        <dbReference type="Proteomes" id="UP000012073"/>
    </source>
</evidence>
<dbReference type="Proteomes" id="UP000012073">
    <property type="component" value="Unassembled WGS sequence"/>
</dbReference>
<dbReference type="GO" id="GO:0010556">
    <property type="term" value="P:regulation of macromolecule biosynthetic process"/>
    <property type="evidence" value="ECO:0007669"/>
    <property type="project" value="UniProtKB-ARBA"/>
</dbReference>
<keyword evidence="3" id="KW-0808">Transferase</keyword>
<organism evidence="9 10">
    <name type="scientific">Chondrus crispus</name>
    <name type="common">Carrageen Irish moss</name>
    <name type="synonym">Polymorpha crispa</name>
    <dbReference type="NCBI Taxonomy" id="2769"/>
    <lineage>
        <taxon>Eukaryota</taxon>
        <taxon>Rhodophyta</taxon>
        <taxon>Florideophyceae</taxon>
        <taxon>Rhodymeniophycidae</taxon>
        <taxon>Gigartinales</taxon>
        <taxon>Gigartinaceae</taxon>
        <taxon>Chondrus</taxon>
    </lineage>
</organism>
<keyword evidence="5 9" id="KW-0418">Kinase</keyword>
<dbReference type="GO" id="GO:0005634">
    <property type="term" value="C:nucleus"/>
    <property type="evidence" value="ECO:0007669"/>
    <property type="project" value="UniProtKB-ARBA"/>
</dbReference>
<keyword evidence="4" id="KW-0547">Nucleotide-binding</keyword>
<dbReference type="PROSITE" id="PS00108">
    <property type="entry name" value="PROTEIN_KINASE_ST"/>
    <property type="match status" value="1"/>
</dbReference>
<dbReference type="OMA" id="TEPGHAM"/>
<dbReference type="AlphaFoldDB" id="R7Q6Z7"/>
<evidence type="ECO:0000256" key="6">
    <source>
        <dbReference type="ARBA" id="ARBA00022840"/>
    </source>
</evidence>
<dbReference type="RefSeq" id="XP_005714126.1">
    <property type="nucleotide sequence ID" value="XM_005714069.1"/>
</dbReference>
<protein>
    <submittedName>
        <fullName evidence="9">Cyclin-dependent kinase, CDK</fullName>
    </submittedName>
</protein>
<dbReference type="PROSITE" id="PS50011">
    <property type="entry name" value="PROTEIN_KINASE_DOM"/>
    <property type="match status" value="1"/>
</dbReference>
<dbReference type="Gramene" id="CDF34307">
    <property type="protein sequence ID" value="CDF34307"/>
    <property type="gene ID" value="CHC_T00009408001"/>
</dbReference>
<dbReference type="InterPro" id="IPR011009">
    <property type="entry name" value="Kinase-like_dom_sf"/>
</dbReference>
<dbReference type="GO" id="GO:0004674">
    <property type="term" value="F:protein serine/threonine kinase activity"/>
    <property type="evidence" value="ECO:0007669"/>
    <property type="project" value="UniProtKB-KW"/>
</dbReference>
<dbReference type="InterPro" id="IPR008271">
    <property type="entry name" value="Ser/Thr_kinase_AS"/>
</dbReference>
<dbReference type="GO" id="GO:0007346">
    <property type="term" value="P:regulation of mitotic cell cycle"/>
    <property type="evidence" value="ECO:0007669"/>
    <property type="project" value="TreeGrafter"/>
</dbReference>
<keyword evidence="10" id="KW-1185">Reference proteome</keyword>
<dbReference type="Gene3D" id="1.10.510.10">
    <property type="entry name" value="Transferase(Phosphotransferase) domain 1"/>
    <property type="match status" value="1"/>
</dbReference>
<evidence type="ECO:0000259" key="8">
    <source>
        <dbReference type="PROSITE" id="PS50011"/>
    </source>
</evidence>
<reference evidence="10" key="1">
    <citation type="journal article" date="2013" name="Proc. Natl. Acad. Sci. U.S.A.">
        <title>Genome structure and metabolic features in the red seaweed Chondrus crispus shed light on evolution of the Archaeplastida.</title>
        <authorList>
            <person name="Collen J."/>
            <person name="Porcel B."/>
            <person name="Carre W."/>
            <person name="Ball S.G."/>
            <person name="Chaparro C."/>
            <person name="Tonon T."/>
            <person name="Barbeyron T."/>
            <person name="Michel G."/>
            <person name="Noel B."/>
            <person name="Valentin K."/>
            <person name="Elias M."/>
            <person name="Artiguenave F."/>
            <person name="Arun A."/>
            <person name="Aury J.M."/>
            <person name="Barbosa-Neto J.F."/>
            <person name="Bothwell J.H."/>
            <person name="Bouget F.Y."/>
            <person name="Brillet L."/>
            <person name="Cabello-Hurtado F."/>
            <person name="Capella-Gutierrez S."/>
            <person name="Charrier B."/>
            <person name="Cladiere L."/>
            <person name="Cock J.M."/>
            <person name="Coelho S.M."/>
            <person name="Colleoni C."/>
            <person name="Czjzek M."/>
            <person name="Da Silva C."/>
            <person name="Delage L."/>
            <person name="Denoeud F."/>
            <person name="Deschamps P."/>
            <person name="Dittami S.M."/>
            <person name="Gabaldon T."/>
            <person name="Gachon C.M."/>
            <person name="Groisillier A."/>
            <person name="Herve C."/>
            <person name="Jabbari K."/>
            <person name="Katinka M."/>
            <person name="Kloareg B."/>
            <person name="Kowalczyk N."/>
            <person name="Labadie K."/>
            <person name="Leblanc C."/>
            <person name="Lopez P.J."/>
            <person name="McLachlan D.H."/>
            <person name="Meslet-Cladiere L."/>
            <person name="Moustafa A."/>
            <person name="Nehr Z."/>
            <person name="Nyvall Collen P."/>
            <person name="Panaud O."/>
            <person name="Partensky F."/>
            <person name="Poulain J."/>
            <person name="Rensing S.A."/>
            <person name="Rousvoal S."/>
            <person name="Samson G."/>
            <person name="Symeonidi A."/>
            <person name="Weissenbach J."/>
            <person name="Zambounis A."/>
            <person name="Wincker P."/>
            <person name="Boyen C."/>
        </authorList>
    </citation>
    <scope>NUCLEOTIDE SEQUENCE [LARGE SCALE GENOMIC DNA]</scope>
    <source>
        <strain evidence="10">cv. Stackhouse</strain>
    </source>
</reference>
<accession>R7Q6Z7</accession>
<dbReference type="Gene3D" id="3.30.200.20">
    <property type="entry name" value="Phosphorylase Kinase, domain 1"/>
    <property type="match status" value="1"/>
</dbReference>
<evidence type="ECO:0000256" key="5">
    <source>
        <dbReference type="ARBA" id="ARBA00022777"/>
    </source>
</evidence>
<evidence type="ECO:0000256" key="2">
    <source>
        <dbReference type="ARBA" id="ARBA00022527"/>
    </source>
</evidence>
<evidence type="ECO:0000256" key="1">
    <source>
        <dbReference type="ARBA" id="ARBA00006485"/>
    </source>
</evidence>
<dbReference type="OrthoDB" id="647at2759"/>
<dbReference type="EMBL" id="HG001685">
    <property type="protein sequence ID" value="CDF34307.1"/>
    <property type="molecule type" value="Genomic_DNA"/>
</dbReference>
<sequence length="331" mass="37125">MRGPITREMGCRSVDNYERLNFIDEGAYGLVFRARDRVTGRIYALKQVKLNTPSKEGFPVTSLREISALLSLSHPNVVAVREVVVGISTQNIYIVMEYANADLLSILTRLTTPYDAAEVKTLMLQLLKGVAYLHDNWVVHRDLKPSNLLLTGDGVLKICDFGLARQYADPLGKYTPCVVTLWYRAPELLMAAPRYSIAVDMWSVGCIFADLLLGRSLFQGKGELDQLAKIVDILGAPGEHNWKGYDDLPNARRLKFRNQTFSSLRLRIKDGAGSGRASDQALDLIEQLLLYDPKKRISAEDALKHPYFAEMPAPKDPALVQSFPDDRRGKR</sequence>
<proteinExistence type="inferred from homology"/>
<keyword evidence="6" id="KW-0067">ATP-binding</keyword>
<dbReference type="STRING" id="2769.R7Q6Z7"/>
<comment type="similarity">
    <text evidence="1">Belongs to the protein kinase superfamily. CMGC Ser/Thr protein kinase family. CDC2/CDKX subfamily.</text>
</comment>
<dbReference type="GO" id="GO:0080090">
    <property type="term" value="P:regulation of primary metabolic process"/>
    <property type="evidence" value="ECO:0007669"/>
    <property type="project" value="UniProtKB-ARBA"/>
</dbReference>
<dbReference type="PANTHER" id="PTHR24056:SF107">
    <property type="entry name" value="CYCLIN-DEPENDENT KINASE 11A-RELATED"/>
    <property type="match status" value="1"/>
</dbReference>
<gene>
    <name evidence="9" type="ORF">CHC_T00009408001</name>
</gene>
<dbReference type="PANTHER" id="PTHR24056">
    <property type="entry name" value="CELL DIVISION PROTEIN KINASE"/>
    <property type="match status" value="1"/>
</dbReference>
<dbReference type="SUPFAM" id="SSF56112">
    <property type="entry name" value="Protein kinase-like (PK-like)"/>
    <property type="match status" value="1"/>
</dbReference>
<dbReference type="FunFam" id="1.10.510.10:FF:000533">
    <property type="entry name" value="cyclin-dependent kinase 10"/>
    <property type="match status" value="1"/>
</dbReference>
<evidence type="ECO:0000256" key="4">
    <source>
        <dbReference type="ARBA" id="ARBA00022741"/>
    </source>
</evidence>
<dbReference type="SMART" id="SM00220">
    <property type="entry name" value="S_TKc"/>
    <property type="match status" value="1"/>
</dbReference>
<name>R7Q6Z7_CHOCR</name>
<feature type="region of interest" description="Disordered" evidence="7">
    <location>
        <begin position="312"/>
        <end position="331"/>
    </location>
</feature>
<dbReference type="PhylomeDB" id="R7Q6Z7"/>